<proteinExistence type="predicted"/>
<organism evidence="1">
    <name type="scientific">Anguilla anguilla</name>
    <name type="common">European freshwater eel</name>
    <name type="synonym">Muraena anguilla</name>
    <dbReference type="NCBI Taxonomy" id="7936"/>
    <lineage>
        <taxon>Eukaryota</taxon>
        <taxon>Metazoa</taxon>
        <taxon>Chordata</taxon>
        <taxon>Craniata</taxon>
        <taxon>Vertebrata</taxon>
        <taxon>Euteleostomi</taxon>
        <taxon>Actinopterygii</taxon>
        <taxon>Neopterygii</taxon>
        <taxon>Teleostei</taxon>
        <taxon>Anguilliformes</taxon>
        <taxon>Anguillidae</taxon>
        <taxon>Anguilla</taxon>
    </lineage>
</organism>
<reference evidence="1" key="2">
    <citation type="journal article" date="2015" name="Fish Shellfish Immunol.">
        <title>Early steps in the European eel (Anguilla anguilla)-Vibrio vulnificus interaction in the gills: Role of the RtxA13 toxin.</title>
        <authorList>
            <person name="Callol A."/>
            <person name="Pajuelo D."/>
            <person name="Ebbesson L."/>
            <person name="Teles M."/>
            <person name="MacKenzie S."/>
            <person name="Amaro C."/>
        </authorList>
    </citation>
    <scope>NUCLEOTIDE SEQUENCE</scope>
</reference>
<evidence type="ECO:0000313" key="1">
    <source>
        <dbReference type="EMBL" id="JAH62996.1"/>
    </source>
</evidence>
<dbReference type="EMBL" id="GBXM01045581">
    <property type="protein sequence ID" value="JAH62996.1"/>
    <property type="molecule type" value="Transcribed_RNA"/>
</dbReference>
<name>A0A0E9UAY2_ANGAN</name>
<reference evidence="1" key="1">
    <citation type="submission" date="2014-11" db="EMBL/GenBank/DDBJ databases">
        <authorList>
            <person name="Amaro Gonzalez C."/>
        </authorList>
    </citation>
    <scope>NUCLEOTIDE SEQUENCE</scope>
</reference>
<accession>A0A0E9UAY2</accession>
<protein>
    <submittedName>
        <fullName evidence="1">Uncharacterized protein</fullName>
    </submittedName>
</protein>
<sequence length="31" mass="3479">MGALKDVAPNGPCFWTLSYFSTTVNNFRHFG</sequence>
<dbReference type="AlphaFoldDB" id="A0A0E9UAY2"/>